<gene>
    <name evidence="4" type="ORF">CLO192961_LOCUS402740</name>
</gene>
<dbReference type="Pfam" id="PF26082">
    <property type="entry name" value="zf-C2H2_AcuF"/>
    <property type="match status" value="1"/>
</dbReference>
<evidence type="ECO:0000256" key="1">
    <source>
        <dbReference type="SAM" id="MobiDB-lite"/>
    </source>
</evidence>
<keyword evidence="5" id="KW-1185">Reference proteome</keyword>
<evidence type="ECO:0000313" key="5">
    <source>
        <dbReference type="Proteomes" id="UP000766486"/>
    </source>
</evidence>
<dbReference type="Proteomes" id="UP000766486">
    <property type="component" value="Unassembled WGS sequence"/>
</dbReference>
<feature type="region of interest" description="Disordered" evidence="1">
    <location>
        <begin position="423"/>
        <end position="451"/>
    </location>
</feature>
<evidence type="ECO:0008006" key="6">
    <source>
        <dbReference type="Google" id="ProtNLM"/>
    </source>
</evidence>
<feature type="compositionally biased region" description="Basic and acidic residues" evidence="1">
    <location>
        <begin position="527"/>
        <end position="565"/>
    </location>
</feature>
<accession>A0ABY6UV10</accession>
<evidence type="ECO:0000313" key="4">
    <source>
        <dbReference type="EMBL" id="VUC35069.1"/>
    </source>
</evidence>
<feature type="compositionally biased region" description="Basic and acidic residues" evidence="1">
    <location>
        <begin position="642"/>
        <end position="685"/>
    </location>
</feature>
<protein>
    <recommendedName>
        <fullName evidence="6">C2H2-type domain-containing protein</fullName>
    </recommendedName>
</protein>
<dbReference type="EMBL" id="CABFNS010000902">
    <property type="protein sequence ID" value="VUC35069.1"/>
    <property type="molecule type" value="Genomic_DNA"/>
</dbReference>
<feature type="domain" description="Oxidoreductase acuF-like C2H2 type zinc-finger" evidence="2">
    <location>
        <begin position="257"/>
        <end position="285"/>
    </location>
</feature>
<feature type="compositionally biased region" description="Acidic residues" evidence="1">
    <location>
        <begin position="434"/>
        <end position="444"/>
    </location>
</feature>
<feature type="compositionally biased region" description="Basic and acidic residues" evidence="1">
    <location>
        <begin position="803"/>
        <end position="814"/>
    </location>
</feature>
<dbReference type="PANTHER" id="PTHR35391:SF7">
    <property type="entry name" value="C2H2-TYPE DOMAIN-CONTAINING PROTEIN"/>
    <property type="match status" value="1"/>
</dbReference>
<feature type="region of interest" description="Disordered" evidence="1">
    <location>
        <begin position="636"/>
        <end position="699"/>
    </location>
</feature>
<dbReference type="Pfam" id="PF26118">
    <property type="entry name" value="DUF8035"/>
    <property type="match status" value="1"/>
</dbReference>
<dbReference type="InterPro" id="IPR058925">
    <property type="entry name" value="zf-C2H2_AcuF"/>
</dbReference>
<proteinExistence type="predicted"/>
<feature type="region of interest" description="Disordered" evidence="1">
    <location>
        <begin position="843"/>
        <end position="873"/>
    </location>
</feature>
<feature type="region of interest" description="Disordered" evidence="1">
    <location>
        <begin position="788"/>
        <end position="826"/>
    </location>
</feature>
<dbReference type="PANTHER" id="PTHR35391">
    <property type="entry name" value="C2H2-TYPE DOMAIN-CONTAINING PROTEIN-RELATED"/>
    <property type="match status" value="1"/>
</dbReference>
<feature type="region of interest" description="Disordered" evidence="1">
    <location>
        <begin position="527"/>
        <end position="580"/>
    </location>
</feature>
<feature type="domain" description="DUF8035" evidence="3">
    <location>
        <begin position="879"/>
        <end position="927"/>
    </location>
</feature>
<evidence type="ECO:0000259" key="3">
    <source>
        <dbReference type="Pfam" id="PF26118"/>
    </source>
</evidence>
<organism evidence="4 5">
    <name type="scientific">Bionectria ochroleuca</name>
    <name type="common">Gliocladium roseum</name>
    <dbReference type="NCBI Taxonomy" id="29856"/>
    <lineage>
        <taxon>Eukaryota</taxon>
        <taxon>Fungi</taxon>
        <taxon>Dikarya</taxon>
        <taxon>Ascomycota</taxon>
        <taxon>Pezizomycotina</taxon>
        <taxon>Sordariomycetes</taxon>
        <taxon>Hypocreomycetidae</taxon>
        <taxon>Hypocreales</taxon>
        <taxon>Bionectriaceae</taxon>
        <taxon>Clonostachys</taxon>
    </lineage>
</organism>
<comment type="caution">
    <text evidence="4">The sequence shown here is derived from an EMBL/GenBank/DDBJ whole genome shotgun (WGS) entry which is preliminary data.</text>
</comment>
<dbReference type="InterPro" id="IPR058348">
    <property type="entry name" value="DUF8035"/>
</dbReference>
<sequence length="941" mass="106501">MSLSSADHQQPSSETEVATEVVHVRERFIQVLSLGSAASYNDGPLSKTSAQDMLDRFNLWAGSLGATHHSISRLSLEQRLVQAPEVLLHIREHLSEMQESLEDGEIAECIRSLFRIALVVKSASSRDRFAKALAATQFAFMDQFDINYVAEKFPKLQMTEQSWLRDRLGSAIAKRRQFIKYCYEHKRRLDSGPDEDPAGKQSTKATTLDVTKLKDKAIDSQDEDEDGDVASIMTSTTVSDRTNALSLQKLAALSPEGQPFECPICSTLQSFKSDRAWRAHAFRDLKPYLCTRGSTEDCGRLFFADRSSWFQHELSMHLSPYKCSLCGDKSASGRPWLQKHFAKSHPKLKKDQLKTLIDMGEEAPRSFPAQDCPFCDEWAVLLRKRHGQAPPLNVSITRFKRHVATHQEDLALFAMPRNPDIGSYDSLAGTSASSDEDEEEEGSDDSSGRYRKKRIEELAAEDQTLHERLQKDMEDMPPSPDPEKIRLEVELAAYKKVREIAEADEGRTELEMQIRKDAEEAFHRRMEEMRRAQEEAKKEIEKAKKAAERAARERIAAEKKAEKGRAPSQGEAAEKSSVHGPMIFEEQRKAVSSLSFQNELLEVLERDHPIEFEGDMKPPPDPEKLKLETELKAFKAAQEQARAAERQRKLEAPIRKDAEDAFQRRMEDARERIEAERKAEEERQKAHAAAMAQAEEAARKRFEAEMKAHVERKSAEAEARKRAEEEAQRRLEAAIKAELEAKAAAAKKVAEEAERLKKIEADAKAEAKAEATRKVVEEEQLLKRRQGDYEWGDGTSPLLSELFKSRDSTRKDVAEEPSSEQQEARKLIQKAAEIEAETERLRRTYGAAAKPPTEQDGKGKGISELTNSEDRVKVPPEGARWTKIAREIVNPEALTVGRERFEVRGDSVIVMRVLSKEEIQAYATATQIGDERKEQKHSSII</sequence>
<reference evidence="4 5" key="1">
    <citation type="submission" date="2019-06" db="EMBL/GenBank/DDBJ databases">
        <authorList>
            <person name="Broberg M."/>
        </authorList>
    </citation>
    <scope>NUCLEOTIDE SEQUENCE [LARGE SCALE GENOMIC DNA]</scope>
</reference>
<name>A0ABY6UV10_BIOOC</name>
<evidence type="ECO:0000259" key="2">
    <source>
        <dbReference type="Pfam" id="PF26082"/>
    </source>
</evidence>